<dbReference type="Pfam" id="PF10029">
    <property type="entry name" value="DUF2271"/>
    <property type="match status" value="1"/>
</dbReference>
<protein>
    <submittedName>
        <fullName evidence="3">Putative conserved protein UCP014995</fullName>
    </submittedName>
</protein>
<dbReference type="Proteomes" id="UP000028042">
    <property type="component" value="Unassembled WGS sequence"/>
</dbReference>
<evidence type="ECO:0000313" key="3">
    <source>
        <dbReference type="EMBL" id="KRU11559.1"/>
    </source>
</evidence>
<dbReference type="KEGG" id="cpat:CLPA_c23730"/>
<dbReference type="GeneID" id="93074517"/>
<reference evidence="3 4" key="3">
    <citation type="journal article" name="Genome Announc.">
        <title>Improved Draft Genome Sequence of Clostridium pasteurianum Strain ATCC 6013 (DSM 525) Using a Hybrid Next-Generation Sequencing Approach.</title>
        <authorList>
            <person name="Pyne M.E."/>
            <person name="Utturkar S."/>
            <person name="Brown S.D."/>
            <person name="Moo-Young M."/>
            <person name="Chung D.A."/>
            <person name="Chou C.P."/>
        </authorList>
    </citation>
    <scope>NUCLEOTIDE SEQUENCE [LARGE SCALE GENOMIC DNA]</scope>
    <source>
        <strain evidence="3 4">ATCC 6013</strain>
    </source>
</reference>
<evidence type="ECO:0000313" key="2">
    <source>
        <dbReference type="EMBL" id="AJA52431.1"/>
    </source>
</evidence>
<dbReference type="Gene3D" id="2.60.40.4070">
    <property type="match status" value="1"/>
</dbReference>
<dbReference type="PATRIC" id="fig|1262449.3.peg.617"/>
<dbReference type="PROSITE" id="PS51257">
    <property type="entry name" value="PROKAR_LIPOPROTEIN"/>
    <property type="match status" value="1"/>
</dbReference>
<dbReference type="eggNOG" id="COG3656">
    <property type="taxonomic scope" value="Bacteria"/>
</dbReference>
<dbReference type="KEGG" id="cpae:CPAST_c23730"/>
<gene>
    <name evidence="2" type="ORF">CLPA_c23730</name>
    <name evidence="3" type="ORF">CP6013_00806</name>
</gene>
<dbReference type="AlphaFoldDB" id="A0A0H3J8X7"/>
<reference evidence="2 5" key="1">
    <citation type="journal article" date="2015" name="Genome Announc.">
        <title>Complete Genome Sequence of the Nitrogen-Fixing and Solvent-Producing Clostridium pasteurianum DSM 525.</title>
        <authorList>
            <person name="Poehlein A."/>
            <person name="Grosse-Honebrink A."/>
            <person name="Zhang Y."/>
            <person name="Minton N.P."/>
            <person name="Daniel R."/>
        </authorList>
    </citation>
    <scope>NUCLEOTIDE SEQUENCE [LARGE SCALE GENOMIC DNA]</scope>
    <source>
        <strain evidence="2">DSM 525</strain>
        <strain evidence="5">DSM 525 / ATCC 6013</strain>
    </source>
</reference>
<name>A0A0H3J8X7_CLOPA</name>
<feature type="region of interest" description="Disordered" evidence="1">
    <location>
        <begin position="33"/>
        <end position="59"/>
    </location>
</feature>
<evidence type="ECO:0000313" key="5">
    <source>
        <dbReference type="Proteomes" id="UP000030905"/>
    </source>
</evidence>
<evidence type="ECO:0000256" key="1">
    <source>
        <dbReference type="SAM" id="MobiDB-lite"/>
    </source>
</evidence>
<organism evidence="2 5">
    <name type="scientific">Clostridium pasteurianum DSM 525 = ATCC 6013</name>
    <dbReference type="NCBI Taxonomy" id="1262449"/>
    <lineage>
        <taxon>Bacteria</taxon>
        <taxon>Bacillati</taxon>
        <taxon>Bacillota</taxon>
        <taxon>Clostridia</taxon>
        <taxon>Eubacteriales</taxon>
        <taxon>Clostridiaceae</taxon>
        <taxon>Clostridium</taxon>
    </lineage>
</organism>
<keyword evidence="5" id="KW-1185">Reference proteome</keyword>
<dbReference type="InterPro" id="IPR014469">
    <property type="entry name" value="DUF2271"/>
</dbReference>
<dbReference type="EMBL" id="JPGY02000001">
    <property type="protein sequence ID" value="KRU11559.1"/>
    <property type="molecule type" value="Genomic_DNA"/>
</dbReference>
<dbReference type="RefSeq" id="WP_003441339.1">
    <property type="nucleotide sequence ID" value="NZ_ANZB01000002.1"/>
</dbReference>
<proteinExistence type="predicted"/>
<accession>A0A0H3J8X7</accession>
<reference evidence="3" key="2">
    <citation type="submission" date="2015-10" db="EMBL/GenBank/DDBJ databases">
        <title>Improved Draft Genome Sequence of Clostridium pasteurianum Strain ATCC 6013 (DSM 525) Using a Hybrid Next-Generation Sequencing Approach.</title>
        <authorList>
            <person name="Pyne M.E."/>
            <person name="Utturkar S.M."/>
            <person name="Brown S.D."/>
            <person name="Moo-Young M."/>
            <person name="Chung D.A."/>
            <person name="Chou P.C."/>
        </authorList>
    </citation>
    <scope>NUCLEOTIDE SEQUENCE</scope>
    <source>
        <strain evidence="3">ATCC 6013</strain>
    </source>
</reference>
<dbReference type="EMBL" id="CP009268">
    <property type="protein sequence ID" value="AJA52431.1"/>
    <property type="molecule type" value="Genomic_DNA"/>
</dbReference>
<evidence type="ECO:0000313" key="4">
    <source>
        <dbReference type="Proteomes" id="UP000028042"/>
    </source>
</evidence>
<dbReference type="Proteomes" id="UP000030905">
    <property type="component" value="Chromosome"/>
</dbReference>
<sequence>MKSPEIKTLALSMGMLVFLSGCSVKKPDNISNNTAITNNTSNPNESGSQISSSNEQSPGSVKIKYNLSYIRKLASNQVAVWIEDSNGNYIRSIYASNYTASGGYKQRSEALTEWIKKSKWENASKSEIDTVSSATQSPGNITLIWDCKDTKGSAVKPGKYVYKIEGNIYWGSRVLYSGEIEVGNSENDSTAKANYINKDSKNNDTLIKNVSAEYTPKK</sequence>